<organism evidence="1 2">
    <name type="scientific">Aspergillus ibericus CBS 121593</name>
    <dbReference type="NCBI Taxonomy" id="1448316"/>
    <lineage>
        <taxon>Eukaryota</taxon>
        <taxon>Fungi</taxon>
        <taxon>Dikarya</taxon>
        <taxon>Ascomycota</taxon>
        <taxon>Pezizomycotina</taxon>
        <taxon>Eurotiomycetes</taxon>
        <taxon>Eurotiomycetidae</taxon>
        <taxon>Eurotiales</taxon>
        <taxon>Aspergillaceae</taxon>
        <taxon>Aspergillus</taxon>
        <taxon>Aspergillus subgen. Circumdati</taxon>
    </lineage>
</organism>
<dbReference type="GeneID" id="37226095"/>
<dbReference type="EMBL" id="KZ824424">
    <property type="protein sequence ID" value="RAL04423.1"/>
    <property type="molecule type" value="Genomic_DNA"/>
</dbReference>
<name>A0A395HAA8_9EURO</name>
<evidence type="ECO:0000313" key="2">
    <source>
        <dbReference type="Proteomes" id="UP000249402"/>
    </source>
</evidence>
<evidence type="ECO:0000313" key="1">
    <source>
        <dbReference type="EMBL" id="RAL04423.1"/>
    </source>
</evidence>
<dbReference type="STRING" id="1448316.A0A395HAA8"/>
<proteinExistence type="predicted"/>
<keyword evidence="2" id="KW-1185">Reference proteome</keyword>
<gene>
    <name evidence="1" type="ORF">BO80DRAFT_441887</name>
</gene>
<dbReference type="AlphaFoldDB" id="A0A395HAA8"/>
<protein>
    <submittedName>
        <fullName evidence="1">Uncharacterized protein</fullName>
    </submittedName>
</protein>
<accession>A0A395HAA8</accession>
<dbReference type="OrthoDB" id="74545at2759"/>
<dbReference type="Proteomes" id="UP000249402">
    <property type="component" value="Unassembled WGS sequence"/>
</dbReference>
<dbReference type="VEuPathDB" id="FungiDB:BO80DRAFT_441887"/>
<dbReference type="RefSeq" id="XP_025578750.1">
    <property type="nucleotide sequence ID" value="XM_025721230.1"/>
</dbReference>
<reference evidence="1 2" key="1">
    <citation type="submission" date="2018-02" db="EMBL/GenBank/DDBJ databases">
        <title>The genomes of Aspergillus section Nigri reveals drivers in fungal speciation.</title>
        <authorList>
            <consortium name="DOE Joint Genome Institute"/>
            <person name="Vesth T.C."/>
            <person name="Nybo J."/>
            <person name="Theobald S."/>
            <person name="Brandl J."/>
            <person name="Frisvad J.C."/>
            <person name="Nielsen K.F."/>
            <person name="Lyhne E.K."/>
            <person name="Kogle M.E."/>
            <person name="Kuo A."/>
            <person name="Riley R."/>
            <person name="Clum A."/>
            <person name="Nolan M."/>
            <person name="Lipzen A."/>
            <person name="Salamov A."/>
            <person name="Henrissat B."/>
            <person name="Wiebenga A."/>
            <person name="De vries R.P."/>
            <person name="Grigoriev I.V."/>
            <person name="Mortensen U.H."/>
            <person name="Andersen M.R."/>
            <person name="Baker S.E."/>
        </authorList>
    </citation>
    <scope>NUCLEOTIDE SEQUENCE [LARGE SCALE GENOMIC DNA]</scope>
    <source>
        <strain evidence="1 2">CBS 121593</strain>
    </source>
</reference>
<sequence length="127" mass="14933">MPIASSTGRRIEQFLAEERMSYTQKEKEFEKLIHKQRHKMLRNCVAQVDLDRLLVAEEEMDTFMPFEEFIRFRECSSGRLQHSALNGSLSHEQVNALDEEEWWNLQLYAGEVMDSPGFLKYPNLSCS</sequence>